<evidence type="ECO:0000313" key="6">
    <source>
        <dbReference type="EMBL" id="KZP07123.1"/>
    </source>
</evidence>
<protein>
    <recommendedName>
        <fullName evidence="5">MYND-type domain-containing protein</fullName>
    </recommendedName>
</protein>
<dbReference type="Proteomes" id="UP000076532">
    <property type="component" value="Unassembled WGS sequence"/>
</dbReference>
<dbReference type="AlphaFoldDB" id="A0A167XE91"/>
<proteinExistence type="predicted"/>
<dbReference type="PROSITE" id="PS01360">
    <property type="entry name" value="ZF_MYND_1"/>
    <property type="match status" value="1"/>
</dbReference>
<keyword evidence="1" id="KW-0479">Metal-binding</keyword>
<organism evidence="6 7">
    <name type="scientific">Athelia psychrophila</name>
    <dbReference type="NCBI Taxonomy" id="1759441"/>
    <lineage>
        <taxon>Eukaryota</taxon>
        <taxon>Fungi</taxon>
        <taxon>Dikarya</taxon>
        <taxon>Basidiomycota</taxon>
        <taxon>Agaricomycotina</taxon>
        <taxon>Agaricomycetes</taxon>
        <taxon>Agaricomycetidae</taxon>
        <taxon>Atheliales</taxon>
        <taxon>Atheliaceae</taxon>
        <taxon>Athelia</taxon>
    </lineage>
</organism>
<evidence type="ECO:0000256" key="3">
    <source>
        <dbReference type="ARBA" id="ARBA00022833"/>
    </source>
</evidence>
<keyword evidence="7" id="KW-1185">Reference proteome</keyword>
<sequence length="599" mass="66736">MGLVSHLQNHPEILLESTISSAMIPRPTRPVAPSGIVHARKQIQQFSERVSRSLEPPIAKIQTILQKYLSITALPVIRPSPTVQDWSTVDLGIHTFQVIAACAPHLLKAPELDTCLLNAWPGMWRWLQFLSDQCCQSTMYGRVTHVQAISAIASTVETLALSEAICRVMVSTPGVIAMMTRYWMAEGENPITAGQPRVGRICGRALDSLISTHERPPHSLPHVVAAALGGAEAVTKHALGQLDAAQALKQPNFLVVCENLSLIGNLNRTTAANIQLSFLEQGFMPKMPTATPEDEEMACRCVSECLLTSLRNMMLGLRDRSWVIQALDSGIIPAILKSAPRLAQLEEQEAFTCSALLSEDLCPYLVCRSVVRSTARALKVAERLDLDCLAGPIMDAWMVFKNLAQERIALEVMGDEFDAESQRSSKGCSRMHCRMAVDDLQRCTGCRSVFYCNRACQKIDWMTHRPMCHSVQRQYPDGISSSLTVGDFRFIRKIISNDIRKNAELLKTLLDDALSQFPPLEVAINLDYLQVPVEMRVMSVRDFDEPGENCDWRRLIEDSASQRNGRMLVVRAQVHEGAAIWVQPYPVLPPEDWKLFTTI</sequence>
<evidence type="ECO:0000256" key="4">
    <source>
        <dbReference type="PROSITE-ProRule" id="PRU00134"/>
    </source>
</evidence>
<evidence type="ECO:0000256" key="2">
    <source>
        <dbReference type="ARBA" id="ARBA00022771"/>
    </source>
</evidence>
<accession>A0A167XE91</accession>
<feature type="domain" description="MYND-type" evidence="5">
    <location>
        <begin position="425"/>
        <end position="468"/>
    </location>
</feature>
<dbReference type="Pfam" id="PF01753">
    <property type="entry name" value="zf-MYND"/>
    <property type="match status" value="1"/>
</dbReference>
<dbReference type="PROSITE" id="PS50865">
    <property type="entry name" value="ZF_MYND_2"/>
    <property type="match status" value="1"/>
</dbReference>
<name>A0A167XE91_9AGAM</name>
<evidence type="ECO:0000256" key="1">
    <source>
        <dbReference type="ARBA" id="ARBA00022723"/>
    </source>
</evidence>
<dbReference type="OrthoDB" id="2957239at2759"/>
<dbReference type="GO" id="GO:0008270">
    <property type="term" value="F:zinc ion binding"/>
    <property type="evidence" value="ECO:0007669"/>
    <property type="project" value="UniProtKB-KW"/>
</dbReference>
<gene>
    <name evidence="6" type="ORF">FIBSPDRAFT_902310</name>
</gene>
<keyword evidence="2 4" id="KW-0863">Zinc-finger</keyword>
<dbReference type="SUPFAM" id="SSF144232">
    <property type="entry name" value="HIT/MYND zinc finger-like"/>
    <property type="match status" value="1"/>
</dbReference>
<dbReference type="EMBL" id="KV417761">
    <property type="protein sequence ID" value="KZP07123.1"/>
    <property type="molecule type" value="Genomic_DNA"/>
</dbReference>
<dbReference type="Gene3D" id="6.10.140.2220">
    <property type="match status" value="1"/>
</dbReference>
<reference evidence="6 7" key="1">
    <citation type="journal article" date="2016" name="Mol. Biol. Evol.">
        <title>Comparative Genomics of Early-Diverging Mushroom-Forming Fungi Provides Insights into the Origins of Lignocellulose Decay Capabilities.</title>
        <authorList>
            <person name="Nagy L.G."/>
            <person name="Riley R."/>
            <person name="Tritt A."/>
            <person name="Adam C."/>
            <person name="Daum C."/>
            <person name="Floudas D."/>
            <person name="Sun H."/>
            <person name="Yadav J.S."/>
            <person name="Pangilinan J."/>
            <person name="Larsson K.H."/>
            <person name="Matsuura K."/>
            <person name="Barry K."/>
            <person name="Labutti K."/>
            <person name="Kuo R."/>
            <person name="Ohm R.A."/>
            <person name="Bhattacharya S.S."/>
            <person name="Shirouzu T."/>
            <person name="Yoshinaga Y."/>
            <person name="Martin F.M."/>
            <person name="Grigoriev I.V."/>
            <person name="Hibbett D.S."/>
        </authorList>
    </citation>
    <scope>NUCLEOTIDE SEQUENCE [LARGE SCALE GENOMIC DNA]</scope>
    <source>
        <strain evidence="6 7">CBS 109695</strain>
    </source>
</reference>
<evidence type="ECO:0000259" key="5">
    <source>
        <dbReference type="PROSITE" id="PS50865"/>
    </source>
</evidence>
<keyword evidence="3" id="KW-0862">Zinc</keyword>
<evidence type="ECO:0000313" key="7">
    <source>
        <dbReference type="Proteomes" id="UP000076532"/>
    </source>
</evidence>
<dbReference type="InterPro" id="IPR002893">
    <property type="entry name" value="Znf_MYND"/>
</dbReference>